<dbReference type="RefSeq" id="XP_001451677.1">
    <property type="nucleotide sequence ID" value="XM_001451640.1"/>
</dbReference>
<dbReference type="GO" id="GO:0071782">
    <property type="term" value="C:endoplasmic reticulum tubular network"/>
    <property type="evidence" value="ECO:0000318"/>
    <property type="project" value="GO_Central"/>
</dbReference>
<dbReference type="HOGENOM" id="CLU_253272_0_0_1"/>
<dbReference type="InParanoid" id="A0DML3"/>
<evidence type="ECO:0000313" key="2">
    <source>
        <dbReference type="EMBL" id="CAK84280.1"/>
    </source>
</evidence>
<feature type="compositionally biased region" description="Polar residues" evidence="1">
    <location>
        <begin position="981"/>
        <end position="991"/>
    </location>
</feature>
<feature type="compositionally biased region" description="Basic and acidic residues" evidence="1">
    <location>
        <begin position="959"/>
        <end position="978"/>
    </location>
</feature>
<dbReference type="GeneID" id="5037462"/>
<keyword evidence="3" id="KW-1185">Reference proteome</keyword>
<protein>
    <recommendedName>
        <fullName evidence="4">EF-hand domain-containing protein</fullName>
    </recommendedName>
</protein>
<evidence type="ECO:0000313" key="3">
    <source>
        <dbReference type="Proteomes" id="UP000000600"/>
    </source>
</evidence>
<feature type="compositionally biased region" description="Basic and acidic residues" evidence="1">
    <location>
        <begin position="896"/>
        <end position="949"/>
    </location>
</feature>
<dbReference type="EMBL" id="CT868496">
    <property type="protein sequence ID" value="CAK84280.1"/>
    <property type="molecule type" value="Genomic_DNA"/>
</dbReference>
<accession>A0DML3</accession>
<dbReference type="PANTHER" id="PTHR22166:SF12">
    <property type="entry name" value="ENDOPLASMIC RETICULUM JUNCTION FORMATION PROTEIN LUNAPARK"/>
    <property type="match status" value="1"/>
</dbReference>
<reference evidence="2 3" key="1">
    <citation type="journal article" date="2006" name="Nature">
        <title>Global trends of whole-genome duplications revealed by the ciliate Paramecium tetraurelia.</title>
        <authorList>
            <consortium name="Genoscope"/>
            <person name="Aury J.-M."/>
            <person name="Jaillon O."/>
            <person name="Duret L."/>
            <person name="Noel B."/>
            <person name="Jubin C."/>
            <person name="Porcel B.M."/>
            <person name="Segurens B."/>
            <person name="Daubin V."/>
            <person name="Anthouard V."/>
            <person name="Aiach N."/>
            <person name="Arnaiz O."/>
            <person name="Billaut A."/>
            <person name="Beisson J."/>
            <person name="Blanc I."/>
            <person name="Bouhouche K."/>
            <person name="Camara F."/>
            <person name="Duharcourt S."/>
            <person name="Guigo R."/>
            <person name="Gogendeau D."/>
            <person name="Katinka M."/>
            <person name="Keller A.-M."/>
            <person name="Kissmehl R."/>
            <person name="Klotz C."/>
            <person name="Koll F."/>
            <person name="Le Moue A."/>
            <person name="Lepere C."/>
            <person name="Malinsky S."/>
            <person name="Nowacki M."/>
            <person name="Nowak J.K."/>
            <person name="Plattner H."/>
            <person name="Poulain J."/>
            <person name="Ruiz F."/>
            <person name="Serrano V."/>
            <person name="Zagulski M."/>
            <person name="Dessen P."/>
            <person name="Betermier M."/>
            <person name="Weissenbach J."/>
            <person name="Scarpelli C."/>
            <person name="Schachter V."/>
            <person name="Sperling L."/>
            <person name="Meyer E."/>
            <person name="Cohen J."/>
            <person name="Wincker P."/>
        </authorList>
    </citation>
    <scope>NUCLEOTIDE SEQUENCE [LARGE SCALE GENOMIC DNA]</scope>
    <source>
        <strain evidence="2 3">Stock d4-2</strain>
    </source>
</reference>
<proteinExistence type="predicted"/>
<dbReference type="OrthoDB" id="6020543at2759"/>
<dbReference type="KEGG" id="ptm:GSPATT00018498001"/>
<evidence type="ECO:0000256" key="1">
    <source>
        <dbReference type="SAM" id="MobiDB-lite"/>
    </source>
</evidence>
<feature type="compositionally biased region" description="Polar residues" evidence="1">
    <location>
        <begin position="1082"/>
        <end position="1356"/>
    </location>
</feature>
<dbReference type="InterPro" id="IPR040115">
    <property type="entry name" value="Lnp"/>
</dbReference>
<dbReference type="TCDB" id="1.C.105.2.5">
    <property type="family name" value="the bacillus thuringiensis vegetative insecticidal protein-3 (vip3) family"/>
</dbReference>
<sequence>MKQFFLAVFNKEIDIVFARKINYDDLNVYLVLGNCNTSFKLSYEVSTQTLTNALKLDNIQLAFEISDDTKLKKTLYLSFELNLFSHNDFRIEFEIDLLEKTKQFEFNFNLEQNLHKFLEILNSYYDFKLPIFSSDFKNKYLDLSCTLKLSKTYSFQSLILECKKNLSIRNGITQFKQITLILEIKSKSTQLSLQFDVNIFEIPFTLQYDQGKKKFTFQNNSIFSLRGTDIFSYIQKKDGAQLKEEKEYDRFDISRQELQITDLIFQNDKIFVTLKEPYHNINLYFRDHYHSAIFQYSFDNHRKFKDIFNYLCEFDYSFKLKKADCLFIYTNQNGNFIFKELQENTNYVNYLKLIEKGEINKREFSWFANCRAQIKQELKIILFFLPQEFDLQIQYQNLKELKAQSPEFSFENANLKCSFQLKSETLPSYKIYLQLTQFYKDFGSLTYKGNIQFGQESQEGHFELVYNKAFRIVGMSFNGKCQFKVKNQQITEFLGNLTGEVYKNKVNLILFNYYHFIPKTWVVEISNSNLQNSMEIFCMEKIFPENFFDFFTKTERILFFNGEIDLDLTNPIFPKEIMHKLKDTKFHTLLQKFDKLKFSNFKIELQDLEETSLSWKKYKPVFIFIEDQEGNQNFATSSTLLFNNGDIYIGKGWAKFTITCIDFDISLNYNIDVKNSCFDLTAKLSAKIFDNIPFTTCSKYILGKGFPLSCDFQWDRKYCKLCLELQLFRPRIKGSLEFDKTSWLQLDLKLIQIKYIGIEFIGDVIFGVAAHFIISFSFCQNEEHKSRKPISWNAQLIINGVNLIRDVFKKFSKLFDDGFLKKLKRFGITLKHDDYEVKKMICNKQKEIKELMKEIDVDVSGDIEKIQVEVEKYEKEIKEEQEKKKILKEKICEKAQKDENKESKQDKQEQKEKQHQQNKKQQEYEVDGNEKNKNKKDQNKSKQYNHDQTKNQNLTNYNDLEKVYKKENSNENNKKGYDYRQNMNKNSQAQEISEEKIEQKQQEQQLQTKKTNNQNTQSSNTNNGQQTSQSSNTNVGQQTSQSSNTNNGQQTSQSSSTNNGQQTSQSSNTKNGQQTSQSSNTYIGQQTSQSSNTNNGQQTSQSSNTKNGQQTSQSSNTNNGQQTSQSSNTNNGQQTSQSSNTNNGQQTSQSSNTNNGQQTSQSSNTNNGQQTSQSSNTNNGQQTSQSSNTNNGQQTSQSSNTNIGQQTSQSSNTNNGQQTSQSSNTNNGQQTSQSSNTNNGQQTSQSSNTYIGQQTSQSSNTNNGQQTSQSSNTNNGQQTSQSSNTYIGQQTSQSSNTNNGQQTSQSSNTNNGQQTSQSSNTNNGQQTSQSSNTYIGQQTSQSSNTNNGQQTSQSSNTKNGIIDIIIIKYQQWIIDIIIIKYQQWIIDIIVIKYQYWIIDIIIIKYQQWIIDIIIIKYQ</sequence>
<dbReference type="PANTHER" id="PTHR22166">
    <property type="entry name" value="ENDOPLASMIC RETICULUM JUNCTION FORMATION PROTEIN LUNAPARK"/>
    <property type="match status" value="1"/>
</dbReference>
<dbReference type="Proteomes" id="UP000000600">
    <property type="component" value="Unassembled WGS sequence"/>
</dbReference>
<feature type="region of interest" description="Disordered" evidence="1">
    <location>
        <begin position="896"/>
        <end position="1356"/>
    </location>
</feature>
<feature type="compositionally biased region" description="Low complexity" evidence="1">
    <location>
        <begin position="1002"/>
        <end position="1081"/>
    </location>
</feature>
<dbReference type="GO" id="GO:0071786">
    <property type="term" value="P:endoplasmic reticulum tubular network organization"/>
    <property type="evidence" value="ECO:0000318"/>
    <property type="project" value="GO_Central"/>
</dbReference>
<evidence type="ECO:0008006" key="4">
    <source>
        <dbReference type="Google" id="ProtNLM"/>
    </source>
</evidence>
<gene>
    <name evidence="2" type="ORF">GSPATT00018498001</name>
</gene>
<name>A0DML3_PARTE</name>
<organism evidence="2 3">
    <name type="scientific">Paramecium tetraurelia</name>
    <dbReference type="NCBI Taxonomy" id="5888"/>
    <lineage>
        <taxon>Eukaryota</taxon>
        <taxon>Sar</taxon>
        <taxon>Alveolata</taxon>
        <taxon>Ciliophora</taxon>
        <taxon>Intramacronucleata</taxon>
        <taxon>Oligohymenophorea</taxon>
        <taxon>Peniculida</taxon>
        <taxon>Parameciidae</taxon>
        <taxon>Paramecium</taxon>
    </lineage>
</organism>
<dbReference type="eggNOG" id="KOG1075">
    <property type="taxonomic scope" value="Eukaryota"/>
</dbReference>